<evidence type="ECO:0000313" key="1">
    <source>
        <dbReference type="EMBL" id="GES08263.1"/>
    </source>
</evidence>
<dbReference type="EMBL" id="BLAE01000009">
    <property type="protein sequence ID" value="GES08263.1"/>
    <property type="molecule type" value="Genomic_DNA"/>
</dbReference>
<comment type="caution">
    <text evidence="1">The sequence shown here is derived from an EMBL/GenBank/DDBJ whole genome shotgun (WGS) entry which is preliminary data.</text>
</comment>
<name>A0A5M3WNC9_9ACTN</name>
<protein>
    <submittedName>
        <fullName evidence="1">Uncharacterized protein</fullName>
    </submittedName>
</protein>
<gene>
    <name evidence="1" type="ORF">Amac_018590</name>
</gene>
<organism evidence="1 2">
    <name type="scientific">Acrocarpospora macrocephala</name>
    <dbReference type="NCBI Taxonomy" id="150177"/>
    <lineage>
        <taxon>Bacteria</taxon>
        <taxon>Bacillati</taxon>
        <taxon>Actinomycetota</taxon>
        <taxon>Actinomycetes</taxon>
        <taxon>Streptosporangiales</taxon>
        <taxon>Streptosporangiaceae</taxon>
        <taxon>Acrocarpospora</taxon>
    </lineage>
</organism>
<dbReference type="AlphaFoldDB" id="A0A5M3WNC9"/>
<dbReference type="OrthoDB" id="4752588at2"/>
<evidence type="ECO:0000313" key="2">
    <source>
        <dbReference type="Proteomes" id="UP000331127"/>
    </source>
</evidence>
<keyword evidence="2" id="KW-1185">Reference proteome</keyword>
<accession>A0A5M3WNC9</accession>
<reference evidence="1 2" key="1">
    <citation type="submission" date="2019-10" db="EMBL/GenBank/DDBJ databases">
        <title>Whole genome shotgun sequence of Acrocarpospora macrocephala NBRC 16266.</title>
        <authorList>
            <person name="Ichikawa N."/>
            <person name="Kimura A."/>
            <person name="Kitahashi Y."/>
            <person name="Komaki H."/>
            <person name="Oguchi A."/>
        </authorList>
    </citation>
    <scope>NUCLEOTIDE SEQUENCE [LARGE SCALE GENOMIC DNA]</scope>
    <source>
        <strain evidence="1 2">NBRC 16266</strain>
    </source>
</reference>
<sequence length="319" mass="34707">MSQESPEPTIDDGEDALGADIAEFVKLESKGPWVLAHLVARRVTPGEGDGVGFEQESTKCFGRNTFRRISAREFARRAGTSAKRVLAFLDAWNRLAEEGVVDHAADLHPDKEVELPDTSKYPFYGKNGYYRSWEATNLSPKRREAVEEEAEKSGTRPPAVAYILSHPKAVKTALLADETTRTAARQALEEFDARQAAADAEDRAAAAQVASERQREYDDVIRAERDAYAAQAREAGEGSQDDASMDVFNAMAEIRMAASRALALLSKQQINFTTDRAEAIAELCDGAEAAIAAVRDMATGAALDDAALAAFMDENGKFL</sequence>
<dbReference type="Proteomes" id="UP000331127">
    <property type="component" value="Unassembled WGS sequence"/>
</dbReference>
<proteinExistence type="predicted"/>